<dbReference type="Proteomes" id="UP000237105">
    <property type="component" value="Unassembled WGS sequence"/>
</dbReference>
<keyword evidence="2" id="KW-0812">Transmembrane</keyword>
<evidence type="ECO:0000313" key="3">
    <source>
        <dbReference type="EMBL" id="PON74601.1"/>
    </source>
</evidence>
<proteinExistence type="predicted"/>
<feature type="region of interest" description="Disordered" evidence="1">
    <location>
        <begin position="1"/>
        <end position="24"/>
    </location>
</feature>
<gene>
    <name evidence="3" type="ORF">PanWU01x14_050080</name>
</gene>
<dbReference type="EMBL" id="JXTB01000028">
    <property type="protein sequence ID" value="PON74601.1"/>
    <property type="molecule type" value="Genomic_DNA"/>
</dbReference>
<feature type="transmembrane region" description="Helical" evidence="2">
    <location>
        <begin position="50"/>
        <end position="71"/>
    </location>
</feature>
<comment type="caution">
    <text evidence="3">The sequence shown here is derived from an EMBL/GenBank/DDBJ whole genome shotgun (WGS) entry which is preliminary data.</text>
</comment>
<evidence type="ECO:0000256" key="2">
    <source>
        <dbReference type="SAM" id="Phobius"/>
    </source>
</evidence>
<organism evidence="3 4">
    <name type="scientific">Parasponia andersonii</name>
    <name type="common">Sponia andersonii</name>
    <dbReference type="NCBI Taxonomy" id="3476"/>
    <lineage>
        <taxon>Eukaryota</taxon>
        <taxon>Viridiplantae</taxon>
        <taxon>Streptophyta</taxon>
        <taxon>Embryophyta</taxon>
        <taxon>Tracheophyta</taxon>
        <taxon>Spermatophyta</taxon>
        <taxon>Magnoliopsida</taxon>
        <taxon>eudicotyledons</taxon>
        <taxon>Gunneridae</taxon>
        <taxon>Pentapetalae</taxon>
        <taxon>rosids</taxon>
        <taxon>fabids</taxon>
        <taxon>Rosales</taxon>
        <taxon>Cannabaceae</taxon>
        <taxon>Parasponia</taxon>
    </lineage>
</organism>
<sequence>MPLRISGGHKSSLSTTPPPRTFVRSQDPHVDLVVAIVISPNYSTFIHVRIILIHNTILLMMMARITLLIMYKGSDLVGGIGTPLAMSNIPGQSSNGRGFTGYRQGF</sequence>
<name>A0A2P5DMT4_PARAD</name>
<evidence type="ECO:0000313" key="4">
    <source>
        <dbReference type="Proteomes" id="UP000237105"/>
    </source>
</evidence>
<dbReference type="AlphaFoldDB" id="A0A2P5DMT4"/>
<keyword evidence="4" id="KW-1185">Reference proteome</keyword>
<reference evidence="4" key="1">
    <citation type="submission" date="2016-06" db="EMBL/GenBank/DDBJ databases">
        <title>Parallel loss of symbiosis genes in relatives of nitrogen-fixing non-legume Parasponia.</title>
        <authorList>
            <person name="Van Velzen R."/>
            <person name="Holmer R."/>
            <person name="Bu F."/>
            <person name="Rutten L."/>
            <person name="Van Zeijl A."/>
            <person name="Liu W."/>
            <person name="Santuari L."/>
            <person name="Cao Q."/>
            <person name="Sharma T."/>
            <person name="Shen D."/>
            <person name="Roswanjaya Y."/>
            <person name="Wardhani T."/>
            <person name="Kalhor M.S."/>
            <person name="Jansen J."/>
            <person name="Van den Hoogen J."/>
            <person name="Gungor B."/>
            <person name="Hartog M."/>
            <person name="Hontelez J."/>
            <person name="Verver J."/>
            <person name="Yang W.-C."/>
            <person name="Schijlen E."/>
            <person name="Repin R."/>
            <person name="Schilthuizen M."/>
            <person name="Schranz E."/>
            <person name="Heidstra R."/>
            <person name="Miyata K."/>
            <person name="Fedorova E."/>
            <person name="Kohlen W."/>
            <person name="Bisseling T."/>
            <person name="Smit S."/>
            <person name="Geurts R."/>
        </authorList>
    </citation>
    <scope>NUCLEOTIDE SEQUENCE [LARGE SCALE GENOMIC DNA]</scope>
    <source>
        <strain evidence="4">cv. WU1-14</strain>
    </source>
</reference>
<protein>
    <submittedName>
        <fullName evidence="3">Uncharacterized protein</fullName>
    </submittedName>
</protein>
<keyword evidence="2" id="KW-1133">Transmembrane helix</keyword>
<accession>A0A2P5DMT4</accession>
<keyword evidence="2" id="KW-0472">Membrane</keyword>
<evidence type="ECO:0000256" key="1">
    <source>
        <dbReference type="SAM" id="MobiDB-lite"/>
    </source>
</evidence>